<protein>
    <submittedName>
        <fullName evidence="2">Uncharacterized protein</fullName>
    </submittedName>
</protein>
<organism evidence="2">
    <name type="scientific">Kitasatospora camelliae</name>
    <dbReference type="NCBI Taxonomy" id="3156397"/>
    <lineage>
        <taxon>Bacteria</taxon>
        <taxon>Bacillati</taxon>
        <taxon>Actinomycetota</taxon>
        <taxon>Actinomycetes</taxon>
        <taxon>Kitasatosporales</taxon>
        <taxon>Streptomycetaceae</taxon>
        <taxon>Kitasatospora</taxon>
    </lineage>
</organism>
<evidence type="ECO:0000313" key="2">
    <source>
        <dbReference type="EMBL" id="XCM79141.1"/>
    </source>
</evidence>
<reference evidence="2" key="1">
    <citation type="submission" date="2024-06" db="EMBL/GenBank/DDBJ databases">
        <title>The genome sequences of Kitasatospora sp. strain HUAS MG31.</title>
        <authorList>
            <person name="Mo P."/>
        </authorList>
    </citation>
    <scope>NUCLEOTIDE SEQUENCE</scope>
    <source>
        <strain evidence="2">HUAS MG31</strain>
    </source>
</reference>
<feature type="chain" id="PRO_5043650203" evidence="1">
    <location>
        <begin position="28"/>
        <end position="91"/>
    </location>
</feature>
<sequence length="91" mass="9379">MPYVRRPVLLRAAAAALALGVAVGVEAAVEQALARRGAERAERDAYVCAQAAARTSEGREPGGGPWLGRLLPPARCELAARSAATPGKSDN</sequence>
<dbReference type="RefSeq" id="WP_354639561.1">
    <property type="nucleotide sequence ID" value="NZ_CP159872.1"/>
</dbReference>
<dbReference type="EMBL" id="CP159872">
    <property type="protein sequence ID" value="XCM79141.1"/>
    <property type="molecule type" value="Genomic_DNA"/>
</dbReference>
<feature type="signal peptide" evidence="1">
    <location>
        <begin position="1"/>
        <end position="27"/>
    </location>
</feature>
<name>A0AAU8JV25_9ACTN</name>
<gene>
    <name evidence="2" type="ORF">ABWK59_09485</name>
</gene>
<proteinExistence type="predicted"/>
<dbReference type="KEGG" id="kcm:ABWK59_09485"/>
<accession>A0AAU8JV25</accession>
<evidence type="ECO:0000256" key="1">
    <source>
        <dbReference type="SAM" id="SignalP"/>
    </source>
</evidence>
<dbReference type="AlphaFoldDB" id="A0AAU8JV25"/>
<keyword evidence="1" id="KW-0732">Signal</keyword>